<organism evidence="1 2">
    <name type="scientific">Pontiella sulfatireligans</name>
    <dbReference type="NCBI Taxonomy" id="2750658"/>
    <lineage>
        <taxon>Bacteria</taxon>
        <taxon>Pseudomonadati</taxon>
        <taxon>Kiritimatiellota</taxon>
        <taxon>Kiritimatiellia</taxon>
        <taxon>Kiritimatiellales</taxon>
        <taxon>Pontiellaceae</taxon>
        <taxon>Pontiella</taxon>
    </lineage>
</organism>
<accession>A0A6C2URI0</accession>
<dbReference type="Gene3D" id="3.40.720.10">
    <property type="entry name" value="Alkaline Phosphatase, subunit A"/>
    <property type="match status" value="1"/>
</dbReference>
<keyword evidence="2" id="KW-1185">Reference proteome</keyword>
<name>A0A6C2URI0_9BACT</name>
<dbReference type="Proteomes" id="UP000346198">
    <property type="component" value="Unassembled WGS sequence"/>
</dbReference>
<evidence type="ECO:0008006" key="3">
    <source>
        <dbReference type="Google" id="ProtNLM"/>
    </source>
</evidence>
<sequence>MTYLEGNHAIKTQTHHYIRYADGSEELYADDDPWNITNLAIQPEQKPVLQRHRELMDEALENGN</sequence>
<dbReference type="EMBL" id="CAAHFH010000002">
    <property type="protein sequence ID" value="VGO21851.1"/>
    <property type="molecule type" value="Genomic_DNA"/>
</dbReference>
<dbReference type="InterPro" id="IPR017850">
    <property type="entry name" value="Alkaline_phosphatase_core_sf"/>
</dbReference>
<evidence type="ECO:0000313" key="1">
    <source>
        <dbReference type="EMBL" id="VGO21851.1"/>
    </source>
</evidence>
<protein>
    <recommendedName>
        <fullName evidence="3">N-sulphoglucosamine sulphohydrolase C-terminal domain-containing protein</fullName>
    </recommendedName>
</protein>
<proteinExistence type="predicted"/>
<gene>
    <name evidence="1" type="ORF">SCARR_03931</name>
</gene>
<dbReference type="AlphaFoldDB" id="A0A6C2URI0"/>
<evidence type="ECO:0000313" key="2">
    <source>
        <dbReference type="Proteomes" id="UP000346198"/>
    </source>
</evidence>
<reference evidence="1 2" key="1">
    <citation type="submission" date="2019-04" db="EMBL/GenBank/DDBJ databases">
        <authorList>
            <person name="Van Vliet M D."/>
        </authorList>
    </citation>
    <scope>NUCLEOTIDE SEQUENCE [LARGE SCALE GENOMIC DNA]</scope>
    <source>
        <strain evidence="1 2">F21</strain>
    </source>
</reference>
<dbReference type="RefSeq" id="WP_136063286.1">
    <property type="nucleotide sequence ID" value="NZ_CAAHFH010000002.1"/>
</dbReference>